<dbReference type="EMBL" id="JABBWD010000049">
    <property type="protein sequence ID" value="KAG1773248.1"/>
    <property type="molecule type" value="Genomic_DNA"/>
</dbReference>
<evidence type="ECO:0000313" key="3">
    <source>
        <dbReference type="Proteomes" id="UP000714275"/>
    </source>
</evidence>
<dbReference type="AlphaFoldDB" id="A0A9P6ZNP9"/>
<feature type="region of interest" description="Disordered" evidence="1">
    <location>
        <begin position="563"/>
        <end position="586"/>
    </location>
</feature>
<sequence length="586" mass="65878">MSPAVWLYVPAMGEILQLVQLAHEEHPFVSFTTGSYVVVGYLANHNQIAPIYCEKSFQVAQPWTGRLTQLGWLIIPGEGDATHLHELFTAAPAGGAYISAITPTYCRADGRGIPMPTWLFNSLMLRFQTGIRLPIQQLTHEAPPSNNSSALDHALSDGLLAPTSFDLTPTELQELDCGYNYWGLSTITSLNGVDDAAIMPLLDKWDDVDDDLTGEPVHEGFHPDLQWRRSKGGVWATLNKKQRGTLTRTMKKLSWWRVVMLTRAIFVGGMWVGERPNPFEISQFEVRHRVTNIFLTALHLCNTTYEEMKQQPVTVKFTNGATISAGWPEFHVNLAKAFDNSKVELRKVIKGALSPHTNFCASSDAQGTRVIYFVILLNSDDIDDVYKAISELIEEHAFLELLWASLFHPISKNLFRYQLSGPETGVQFDNFGAFVFPSCFLKLTDVASMFQLYQSMVIIMKEKCAEKIEYLSAEVMNGVLMSALNEMYKYPDMFPIFTDKVQALPFIKMNNVLPIAPKSGLPRSMTDENGKRLRNMTDIEPIEFTQEQIIQSCIVVPNSRGFSSPKSLRFSSPVPPSYFSTRPTAY</sequence>
<gene>
    <name evidence="2" type="ORF">EV702DRAFT_1201131</name>
</gene>
<proteinExistence type="predicted"/>
<organism evidence="2 3">
    <name type="scientific">Suillus placidus</name>
    <dbReference type="NCBI Taxonomy" id="48579"/>
    <lineage>
        <taxon>Eukaryota</taxon>
        <taxon>Fungi</taxon>
        <taxon>Dikarya</taxon>
        <taxon>Basidiomycota</taxon>
        <taxon>Agaricomycotina</taxon>
        <taxon>Agaricomycetes</taxon>
        <taxon>Agaricomycetidae</taxon>
        <taxon>Boletales</taxon>
        <taxon>Suillineae</taxon>
        <taxon>Suillaceae</taxon>
        <taxon>Suillus</taxon>
    </lineage>
</organism>
<dbReference type="Proteomes" id="UP000714275">
    <property type="component" value="Unassembled WGS sequence"/>
</dbReference>
<accession>A0A9P6ZNP9</accession>
<comment type="caution">
    <text evidence="2">The sequence shown here is derived from an EMBL/GenBank/DDBJ whole genome shotgun (WGS) entry which is preliminary data.</text>
</comment>
<dbReference type="OrthoDB" id="2665190at2759"/>
<keyword evidence="3" id="KW-1185">Reference proteome</keyword>
<protein>
    <submittedName>
        <fullName evidence="2">Uncharacterized protein</fullName>
    </submittedName>
</protein>
<reference evidence="2" key="1">
    <citation type="journal article" date="2020" name="New Phytol.">
        <title>Comparative genomics reveals dynamic genome evolution in host specialist ectomycorrhizal fungi.</title>
        <authorList>
            <person name="Lofgren L.A."/>
            <person name="Nguyen N.H."/>
            <person name="Vilgalys R."/>
            <person name="Ruytinx J."/>
            <person name="Liao H.L."/>
            <person name="Branco S."/>
            <person name="Kuo A."/>
            <person name="LaButti K."/>
            <person name="Lipzen A."/>
            <person name="Andreopoulos W."/>
            <person name="Pangilinan J."/>
            <person name="Riley R."/>
            <person name="Hundley H."/>
            <person name="Na H."/>
            <person name="Barry K."/>
            <person name="Grigoriev I.V."/>
            <person name="Stajich J.E."/>
            <person name="Kennedy P.G."/>
        </authorList>
    </citation>
    <scope>NUCLEOTIDE SEQUENCE</scope>
    <source>
        <strain evidence="2">DOB743</strain>
    </source>
</reference>
<evidence type="ECO:0000256" key="1">
    <source>
        <dbReference type="SAM" id="MobiDB-lite"/>
    </source>
</evidence>
<name>A0A9P6ZNP9_9AGAM</name>
<evidence type="ECO:0000313" key="2">
    <source>
        <dbReference type="EMBL" id="KAG1773248.1"/>
    </source>
</evidence>